<evidence type="ECO:0000256" key="4">
    <source>
        <dbReference type="ARBA" id="ARBA00023136"/>
    </source>
</evidence>
<evidence type="ECO:0000313" key="7">
    <source>
        <dbReference type="EMBL" id="CAE7634969.1"/>
    </source>
</evidence>
<feature type="non-terminal residue" evidence="7">
    <location>
        <position position="1"/>
    </location>
</feature>
<dbReference type="OrthoDB" id="418996at2759"/>
<dbReference type="Proteomes" id="UP000649617">
    <property type="component" value="Unassembled WGS sequence"/>
</dbReference>
<dbReference type="Pfam" id="PF00520">
    <property type="entry name" value="Ion_trans"/>
    <property type="match status" value="1"/>
</dbReference>
<evidence type="ECO:0000256" key="1">
    <source>
        <dbReference type="ARBA" id="ARBA00004141"/>
    </source>
</evidence>
<keyword evidence="4 5" id="KW-0472">Membrane</keyword>
<dbReference type="EMBL" id="CAJNIZ010042747">
    <property type="protein sequence ID" value="CAE7634969.1"/>
    <property type="molecule type" value="Genomic_DNA"/>
</dbReference>
<organism evidence="7 8">
    <name type="scientific">Symbiodinium pilosum</name>
    <name type="common">Dinoflagellate</name>
    <dbReference type="NCBI Taxonomy" id="2952"/>
    <lineage>
        <taxon>Eukaryota</taxon>
        <taxon>Sar</taxon>
        <taxon>Alveolata</taxon>
        <taxon>Dinophyceae</taxon>
        <taxon>Suessiales</taxon>
        <taxon>Symbiodiniaceae</taxon>
        <taxon>Symbiodinium</taxon>
    </lineage>
</organism>
<sequence>MFLTGILCSRCALLELSAVLVAVLGFTSSGLLEDVTVVRVFRLGQLLRTVRVLNFKMFSELRQITMGIMNGCGVLFWAVVLLFAVIYVFGVVMRNLVGDSMDEFKTIPNSMFTLFRCFTDGCSDYEGAPLAERLRIVYGAPFTVGYVCVTMLVAVGIFNMIMAIFLENATASAGRRKQRELGERADSTEKALRRVIVQMVDPTSLERATGAREWDLDRISGLFDLRPAQEEADRKRTTGQPSTQLFWHTQYELLKHSGVTVDRKTFMLWLQEPAFLHVLESADVDVSNKFDLFDVLDA</sequence>
<proteinExistence type="predicted"/>
<dbReference type="GO" id="GO:0016020">
    <property type="term" value="C:membrane"/>
    <property type="evidence" value="ECO:0007669"/>
    <property type="project" value="UniProtKB-SubCell"/>
</dbReference>
<dbReference type="GO" id="GO:0005216">
    <property type="term" value="F:monoatomic ion channel activity"/>
    <property type="evidence" value="ECO:0007669"/>
    <property type="project" value="InterPro"/>
</dbReference>
<comment type="caution">
    <text evidence="7">The sequence shown here is derived from an EMBL/GenBank/DDBJ whole genome shotgun (WGS) entry which is preliminary data.</text>
</comment>
<feature type="transmembrane region" description="Helical" evidence="5">
    <location>
        <begin position="67"/>
        <end position="92"/>
    </location>
</feature>
<dbReference type="Gene3D" id="1.10.287.70">
    <property type="match status" value="1"/>
</dbReference>
<accession>A0A812VPS7</accession>
<keyword evidence="2 5" id="KW-0812">Transmembrane</keyword>
<dbReference type="InterPro" id="IPR005821">
    <property type="entry name" value="Ion_trans_dom"/>
</dbReference>
<reference evidence="7" key="1">
    <citation type="submission" date="2021-02" db="EMBL/GenBank/DDBJ databases">
        <authorList>
            <person name="Dougan E. K."/>
            <person name="Rhodes N."/>
            <person name="Thang M."/>
            <person name="Chan C."/>
        </authorList>
    </citation>
    <scope>NUCLEOTIDE SEQUENCE</scope>
</reference>
<evidence type="ECO:0000256" key="2">
    <source>
        <dbReference type="ARBA" id="ARBA00022692"/>
    </source>
</evidence>
<protein>
    <submittedName>
        <fullName evidence="7">Catsper1 protein</fullName>
    </submittedName>
</protein>
<feature type="transmembrane region" description="Helical" evidence="5">
    <location>
        <begin position="144"/>
        <end position="166"/>
    </location>
</feature>
<gene>
    <name evidence="7" type="primary">Catsper1</name>
    <name evidence="7" type="ORF">SPIL2461_LOCUS16710</name>
</gene>
<name>A0A812VPS7_SYMPI</name>
<evidence type="ECO:0000256" key="5">
    <source>
        <dbReference type="SAM" id="Phobius"/>
    </source>
</evidence>
<dbReference type="AlphaFoldDB" id="A0A812VPS7"/>
<keyword evidence="8" id="KW-1185">Reference proteome</keyword>
<evidence type="ECO:0000313" key="8">
    <source>
        <dbReference type="Proteomes" id="UP000649617"/>
    </source>
</evidence>
<evidence type="ECO:0000256" key="3">
    <source>
        <dbReference type="ARBA" id="ARBA00022989"/>
    </source>
</evidence>
<feature type="transmembrane region" description="Helical" evidence="5">
    <location>
        <begin position="12"/>
        <end position="32"/>
    </location>
</feature>
<comment type="subcellular location">
    <subcellularLocation>
        <location evidence="1">Membrane</location>
        <topology evidence="1">Multi-pass membrane protein</topology>
    </subcellularLocation>
</comment>
<evidence type="ECO:0000259" key="6">
    <source>
        <dbReference type="Pfam" id="PF00520"/>
    </source>
</evidence>
<keyword evidence="3 5" id="KW-1133">Transmembrane helix</keyword>
<feature type="domain" description="Ion transport" evidence="6">
    <location>
        <begin position="13"/>
        <end position="168"/>
    </location>
</feature>